<organism evidence="15">
    <name type="scientific">Dopasia gracilis</name>
    <name type="common">Burmese glass lizard</name>
    <name type="synonym">Pseudopus gracilis</name>
    <dbReference type="NCBI Taxonomy" id="182351"/>
    <lineage>
        <taxon>Eukaryota</taxon>
        <taxon>Metazoa</taxon>
        <taxon>Chordata</taxon>
        <taxon>Craniata</taxon>
        <taxon>Vertebrata</taxon>
        <taxon>Euteleostomi</taxon>
        <taxon>Lepidosauria</taxon>
        <taxon>Squamata</taxon>
        <taxon>Bifurcata</taxon>
        <taxon>Unidentata</taxon>
        <taxon>Episquamata</taxon>
        <taxon>Toxicofera</taxon>
        <taxon>Anguimorpha</taxon>
        <taxon>Neoanguimorpha</taxon>
        <taxon>Anguioidea</taxon>
        <taxon>Anguidae</taxon>
        <taxon>Dopasia</taxon>
    </lineage>
</organism>
<dbReference type="PANTHER" id="PTHR39937">
    <property type="entry name" value="ATP SYNTHASE PROTEIN 8"/>
    <property type="match status" value="1"/>
</dbReference>
<evidence type="ECO:0000256" key="2">
    <source>
        <dbReference type="ARBA" id="ARBA00008892"/>
    </source>
</evidence>
<comment type="subcellular location">
    <subcellularLocation>
        <location evidence="1 12">Mitochondrion membrane</location>
        <topology evidence="1 12">Single-pass membrane protein</topology>
    </subcellularLocation>
</comment>
<protein>
    <recommendedName>
        <fullName evidence="12">ATP synthase complex subunit 8</fullName>
    </recommendedName>
</protein>
<evidence type="ECO:0000256" key="4">
    <source>
        <dbReference type="ARBA" id="ARBA00022547"/>
    </source>
</evidence>
<feature type="transmembrane region" description="Helical" evidence="14">
    <location>
        <begin position="6"/>
        <end position="25"/>
    </location>
</feature>
<dbReference type="PANTHER" id="PTHR39937:SF1">
    <property type="entry name" value="ATP SYNTHASE PROTEIN 8"/>
    <property type="match status" value="1"/>
</dbReference>
<gene>
    <name evidence="15" type="primary">ATP8</name>
</gene>
<keyword evidence="7 14" id="KW-1133">Transmembrane helix</keyword>
<keyword evidence="11" id="KW-0066">ATP synthesis</keyword>
<dbReference type="GO" id="GO:0015986">
    <property type="term" value="P:proton motive force-driven ATP synthesis"/>
    <property type="evidence" value="ECO:0007669"/>
    <property type="project" value="InterPro"/>
</dbReference>
<dbReference type="GO" id="GO:0031966">
    <property type="term" value="C:mitochondrial membrane"/>
    <property type="evidence" value="ECO:0007669"/>
    <property type="project" value="UniProtKB-SubCell"/>
</dbReference>
<reference evidence="15" key="1">
    <citation type="submission" date="2016-03" db="EMBL/GenBank/DDBJ databases">
        <title>The complete mitochondrion genome of Ophisaurus gracilis (Sauria: Anguidae).</title>
        <authorList>
            <person name="Fang D.M."/>
        </authorList>
    </citation>
    <scope>NUCLEOTIDE SEQUENCE</scope>
</reference>
<keyword evidence="4 12" id="KW-0138">CF(0)</keyword>
<evidence type="ECO:0000256" key="11">
    <source>
        <dbReference type="ARBA" id="ARBA00023310"/>
    </source>
</evidence>
<dbReference type="InterPro" id="IPR050635">
    <property type="entry name" value="ATPase_protein_8"/>
</dbReference>
<keyword evidence="9 12" id="KW-0496">Mitochondrion</keyword>
<dbReference type="InterPro" id="IPR001421">
    <property type="entry name" value="ATP8_metazoa"/>
</dbReference>
<evidence type="ECO:0000256" key="14">
    <source>
        <dbReference type="SAM" id="Phobius"/>
    </source>
</evidence>
<dbReference type="GO" id="GO:0045259">
    <property type="term" value="C:proton-transporting ATP synthase complex"/>
    <property type="evidence" value="ECO:0007669"/>
    <property type="project" value="UniProtKB-KW"/>
</dbReference>
<keyword evidence="8 12" id="KW-0406">Ion transport</keyword>
<evidence type="ECO:0000256" key="9">
    <source>
        <dbReference type="ARBA" id="ARBA00023128"/>
    </source>
</evidence>
<keyword evidence="6 12" id="KW-0375">Hydrogen ion transport</keyword>
<dbReference type="AlphaFoldDB" id="A0A191TEA0"/>
<proteinExistence type="inferred from homology"/>
<keyword evidence="5 12" id="KW-0812">Transmembrane</keyword>
<dbReference type="EMBL" id="KU885977">
    <property type="protein sequence ID" value="ANI86926.1"/>
    <property type="molecule type" value="Genomic_DNA"/>
</dbReference>
<evidence type="ECO:0000256" key="10">
    <source>
        <dbReference type="ARBA" id="ARBA00023136"/>
    </source>
</evidence>
<dbReference type="Pfam" id="PF00895">
    <property type="entry name" value="ATP-synt_8"/>
    <property type="match status" value="1"/>
</dbReference>
<evidence type="ECO:0000313" key="15">
    <source>
        <dbReference type="EMBL" id="ANI86926.1"/>
    </source>
</evidence>
<comment type="similarity">
    <text evidence="2 12">Belongs to the ATPase protein 8 family.</text>
</comment>
<keyword evidence="10 14" id="KW-0472">Membrane</keyword>
<evidence type="ECO:0000256" key="12">
    <source>
        <dbReference type="RuleBase" id="RU003661"/>
    </source>
</evidence>
<name>A0A191TEA0_DOPGR</name>
<evidence type="ECO:0000256" key="1">
    <source>
        <dbReference type="ARBA" id="ARBA00004304"/>
    </source>
</evidence>
<keyword evidence="3 12" id="KW-0813">Transport</keyword>
<accession>A0A191TEA0</accession>
<evidence type="ECO:0000256" key="7">
    <source>
        <dbReference type="ARBA" id="ARBA00022989"/>
    </source>
</evidence>
<feature type="region of interest" description="Disordered" evidence="13">
    <location>
        <begin position="35"/>
        <end position="55"/>
    </location>
</feature>
<evidence type="ECO:0000256" key="3">
    <source>
        <dbReference type="ARBA" id="ARBA00022448"/>
    </source>
</evidence>
<geneLocation type="mitochondrion" evidence="15"/>
<evidence type="ECO:0000256" key="5">
    <source>
        <dbReference type="ARBA" id="ARBA00022692"/>
    </source>
</evidence>
<evidence type="ECO:0000256" key="13">
    <source>
        <dbReference type="SAM" id="MobiDB-lite"/>
    </source>
</evidence>
<evidence type="ECO:0000256" key="8">
    <source>
        <dbReference type="ARBA" id="ARBA00023065"/>
    </source>
</evidence>
<dbReference type="GO" id="GO:0015078">
    <property type="term" value="F:proton transmembrane transporter activity"/>
    <property type="evidence" value="ECO:0007669"/>
    <property type="project" value="InterPro"/>
</dbReference>
<sequence>MPQLNPAPWLLIMVLSWLALTALFLPKTQNVRFPNTPTHQQPYKQATSTWIWPWP</sequence>
<evidence type="ECO:0000256" key="6">
    <source>
        <dbReference type="ARBA" id="ARBA00022781"/>
    </source>
</evidence>